<keyword evidence="6" id="KW-0067">ATP-binding</keyword>
<dbReference type="Proteomes" id="UP001298593">
    <property type="component" value="Unassembled WGS sequence"/>
</dbReference>
<gene>
    <name evidence="9" type="ORF">KV113_17285</name>
</gene>
<comment type="caution">
    <text evidence="9">The sequence shown here is derived from an EMBL/GenBank/DDBJ whole genome shotgun (WGS) entry which is preliminary data.</text>
</comment>
<dbReference type="InterPro" id="IPR000719">
    <property type="entry name" value="Prot_kinase_dom"/>
</dbReference>
<feature type="region of interest" description="Disordered" evidence="7">
    <location>
        <begin position="388"/>
        <end position="408"/>
    </location>
</feature>
<organism evidence="9 10">
    <name type="scientific">[Mycobacterium] nativiensis</name>
    <dbReference type="NCBI Taxonomy" id="2855503"/>
    <lineage>
        <taxon>Bacteria</taxon>
        <taxon>Bacillati</taxon>
        <taxon>Actinomycetota</taxon>
        <taxon>Actinomycetes</taxon>
        <taxon>Mycobacteriales</taxon>
        <taxon>Mycobacteriaceae</taxon>
        <taxon>Mycolicibacter</taxon>
    </lineage>
</organism>
<feature type="region of interest" description="Disordered" evidence="7">
    <location>
        <begin position="287"/>
        <end position="345"/>
    </location>
</feature>
<evidence type="ECO:0000256" key="7">
    <source>
        <dbReference type="SAM" id="MobiDB-lite"/>
    </source>
</evidence>
<evidence type="ECO:0000256" key="4">
    <source>
        <dbReference type="ARBA" id="ARBA00022741"/>
    </source>
</evidence>
<dbReference type="EC" id="2.7.11.1" evidence="1"/>
<dbReference type="InterPro" id="IPR008271">
    <property type="entry name" value="Ser/Thr_kinase_AS"/>
</dbReference>
<accession>A0ABU5XZW3</accession>
<dbReference type="Gene3D" id="1.10.510.10">
    <property type="entry name" value="Transferase(Phosphotransferase) domain 1"/>
    <property type="match status" value="1"/>
</dbReference>
<reference evidence="9 10" key="1">
    <citation type="submission" date="2023-12" db="EMBL/GenBank/DDBJ databases">
        <title>Description of new species of Mycobacterium terrae complex isolated from sewage at the Sao Paulo Zoological Park Foundation in Brazil.</title>
        <authorList>
            <person name="Romagnoli C.L."/>
            <person name="Conceicao E.C."/>
            <person name="Machado E."/>
            <person name="Barreto L.B.P.F."/>
            <person name="Sharma A."/>
            <person name="Silva N.M."/>
            <person name="Marques L.E."/>
            <person name="Juliana M.A."/>
            <person name="Lourenco M.C.S."/>
            <person name="Digiampietri L.A."/>
            <person name="Suffys P.N."/>
            <person name="Viana-Niero C."/>
        </authorList>
    </citation>
    <scope>NUCLEOTIDE SEQUENCE [LARGE SCALE GENOMIC DNA]</scope>
    <source>
        <strain evidence="9 10">MYC340</strain>
    </source>
</reference>
<dbReference type="RefSeq" id="WP_329780109.1">
    <property type="nucleotide sequence ID" value="NZ_JAYJJU010000018.1"/>
</dbReference>
<evidence type="ECO:0000256" key="2">
    <source>
        <dbReference type="ARBA" id="ARBA00022527"/>
    </source>
</evidence>
<dbReference type="PROSITE" id="PS00108">
    <property type="entry name" value="PROTEIN_KINASE_ST"/>
    <property type="match status" value="1"/>
</dbReference>
<evidence type="ECO:0000313" key="9">
    <source>
        <dbReference type="EMBL" id="MEB3033307.1"/>
    </source>
</evidence>
<name>A0ABU5XZW3_9MYCO</name>
<keyword evidence="3 9" id="KW-0808">Transferase</keyword>
<dbReference type="SMART" id="SM00220">
    <property type="entry name" value="S_TKc"/>
    <property type="match status" value="1"/>
</dbReference>
<evidence type="ECO:0000256" key="5">
    <source>
        <dbReference type="ARBA" id="ARBA00022777"/>
    </source>
</evidence>
<proteinExistence type="predicted"/>
<evidence type="ECO:0000256" key="1">
    <source>
        <dbReference type="ARBA" id="ARBA00012513"/>
    </source>
</evidence>
<dbReference type="EMBL" id="JAYJJU010000018">
    <property type="protein sequence ID" value="MEB3033307.1"/>
    <property type="molecule type" value="Genomic_DNA"/>
</dbReference>
<dbReference type="SUPFAM" id="SSF56112">
    <property type="entry name" value="Protein kinase-like (PK-like)"/>
    <property type="match status" value="1"/>
</dbReference>
<dbReference type="CDD" id="cd14014">
    <property type="entry name" value="STKc_PknB_like"/>
    <property type="match status" value="1"/>
</dbReference>
<keyword evidence="10" id="KW-1185">Reference proteome</keyword>
<evidence type="ECO:0000313" key="10">
    <source>
        <dbReference type="Proteomes" id="UP001298593"/>
    </source>
</evidence>
<dbReference type="Pfam" id="PF00069">
    <property type="entry name" value="Pkinase"/>
    <property type="match status" value="1"/>
</dbReference>
<dbReference type="PANTHER" id="PTHR43289">
    <property type="entry name" value="MITOGEN-ACTIVATED PROTEIN KINASE KINASE KINASE 20-RELATED"/>
    <property type="match status" value="1"/>
</dbReference>
<evidence type="ECO:0000256" key="3">
    <source>
        <dbReference type="ARBA" id="ARBA00022679"/>
    </source>
</evidence>
<protein>
    <recommendedName>
        <fullName evidence="1">non-specific serine/threonine protein kinase</fullName>
        <ecNumber evidence="1">2.7.11.1</ecNumber>
    </recommendedName>
</protein>
<dbReference type="GO" id="GO:0004674">
    <property type="term" value="F:protein serine/threonine kinase activity"/>
    <property type="evidence" value="ECO:0007669"/>
    <property type="project" value="UniProtKB-EC"/>
</dbReference>
<sequence length="550" mass="58535">MTTPEPADMPPTHIAGYRIERPLAAGGMGAVYLVHSPSLPRTEALKVLSSELARDAGMRARFLQEADISARLDHPNIVHVFSRGETEEGQLWIALEYVPGTDAETALRTGPMPPPRAAHIITEAARALDYAHRHGIVHQDIKPANLLLSPQPGEPERVVISDFGAALTPETSDTADSPMTASLAYAAPEVITGKPVDGRADIYSLGCTLFRLLTGRYPFPVHGVSGMAKAHLDQPPPRISEYLPGAPRQLDHVITKALAKDPTHRHATAGDFANEATAAIRQIPALLPHEGPHLPPPAHQFPGPHRPPLPAPPPAPNPAAVQTPEPAAPATERTRQPDTSWPPVDFVGHLPHTQADISLSRRKIGAAVAGILAGVGLIVWLALPSSAPRPDSPAAATAPAPTTSPEPDATALATLRRLIPAGYQADSCRPSDTDTELAAVTVVCEPNSDPGGPTEARYTLALSRNAVQALFAREVATATPVICPGNIQSPGPWHRADNPTIAQGTVFCGRRHDHPIVAWTTEDKLFTATVESRADSPTLTGLYTWWRTHS</sequence>
<evidence type="ECO:0000256" key="6">
    <source>
        <dbReference type="ARBA" id="ARBA00022840"/>
    </source>
</evidence>
<dbReference type="Gene3D" id="3.30.200.20">
    <property type="entry name" value="Phosphorylase Kinase, domain 1"/>
    <property type="match status" value="1"/>
</dbReference>
<keyword evidence="2" id="KW-0723">Serine/threonine-protein kinase</keyword>
<keyword evidence="4" id="KW-0547">Nucleotide-binding</keyword>
<evidence type="ECO:0000259" key="8">
    <source>
        <dbReference type="PROSITE" id="PS50011"/>
    </source>
</evidence>
<feature type="domain" description="Protein kinase" evidence="8">
    <location>
        <begin position="17"/>
        <end position="277"/>
    </location>
</feature>
<keyword evidence="5 9" id="KW-0418">Kinase</keyword>
<dbReference type="PANTHER" id="PTHR43289:SF6">
    <property type="entry name" value="SERINE_THREONINE-PROTEIN KINASE NEKL-3"/>
    <property type="match status" value="1"/>
</dbReference>
<feature type="compositionally biased region" description="Pro residues" evidence="7">
    <location>
        <begin position="293"/>
        <end position="317"/>
    </location>
</feature>
<dbReference type="InterPro" id="IPR011009">
    <property type="entry name" value="Kinase-like_dom_sf"/>
</dbReference>
<dbReference type="PROSITE" id="PS50011">
    <property type="entry name" value="PROTEIN_KINASE_DOM"/>
    <property type="match status" value="1"/>
</dbReference>